<proteinExistence type="predicted"/>
<evidence type="ECO:0000256" key="1">
    <source>
        <dbReference type="SAM" id="MobiDB-lite"/>
    </source>
</evidence>
<gene>
    <name evidence="2" type="ordered locus">NP_2226A</name>
</gene>
<reference evidence="2 3" key="1">
    <citation type="journal article" date="2005" name="Genome Res.">
        <title>Living with two extremes: conclusions from the genome sequence of Natronomonas pharaonis.</title>
        <authorList>
            <person name="Falb M."/>
            <person name="Pfeiffer F."/>
            <person name="Palm P."/>
            <person name="Rodewald K."/>
            <person name="Hickmann V."/>
            <person name="Tittor J."/>
            <person name="Oesterhelt D."/>
        </authorList>
    </citation>
    <scope>NUCLEOTIDE SEQUENCE [LARGE SCALE GENOMIC DNA]</scope>
    <source>
        <strain evidence="3">ATCC 35678 / DSM 2160 / CIP 103997 / JCM 8858 / NBRC 14720 / NCIMB 2260 / Gabara</strain>
    </source>
</reference>
<dbReference type="RefSeq" id="WP_011322831.1">
    <property type="nucleotide sequence ID" value="NC_007426.1"/>
</dbReference>
<evidence type="ECO:0000313" key="2">
    <source>
        <dbReference type="EMBL" id="CAI49204.1"/>
    </source>
</evidence>
<dbReference type="eggNOG" id="arCOG14540">
    <property type="taxonomic scope" value="Archaea"/>
</dbReference>
<keyword evidence="3" id="KW-1185">Reference proteome</keyword>
<feature type="region of interest" description="Disordered" evidence="1">
    <location>
        <begin position="1"/>
        <end position="29"/>
    </location>
</feature>
<feature type="compositionally biased region" description="Basic and acidic residues" evidence="1">
    <location>
        <begin position="15"/>
        <end position="29"/>
    </location>
</feature>
<dbReference type="EMBL" id="CR936257">
    <property type="protein sequence ID" value="CAI49204.1"/>
    <property type="molecule type" value="Genomic_DNA"/>
</dbReference>
<dbReference type="Proteomes" id="UP000002698">
    <property type="component" value="Chromosome"/>
</dbReference>
<evidence type="ECO:0000313" key="3">
    <source>
        <dbReference type="Proteomes" id="UP000002698"/>
    </source>
</evidence>
<accession>A0A1U7EVX2</accession>
<dbReference type="AlphaFoldDB" id="A0A1U7EVX2"/>
<organism evidence="2 3">
    <name type="scientific">Natronomonas pharaonis (strain ATCC 35678 / DSM 2160 / CIP 103997 / JCM 8858 / NBRC 14720 / NCIMB 2260 / Gabara)</name>
    <name type="common">Halobacterium pharaonis</name>
    <dbReference type="NCBI Taxonomy" id="348780"/>
    <lineage>
        <taxon>Archaea</taxon>
        <taxon>Methanobacteriati</taxon>
        <taxon>Methanobacteriota</taxon>
        <taxon>Stenosarchaea group</taxon>
        <taxon>Halobacteria</taxon>
        <taxon>Halobacteriales</taxon>
        <taxon>Natronomonadaceae</taxon>
        <taxon>Natronomonas</taxon>
    </lineage>
</organism>
<dbReference type="KEGG" id="nph:NP_2226A"/>
<sequence length="47" mass="5386">MTRDETAPMVPIMPADDRTDDTIRADGGRRKRYDREEVLAPLVADLR</sequence>
<protein>
    <submittedName>
        <fullName evidence="2">Uncharacterized protein</fullName>
    </submittedName>
</protein>
<name>A0A1U7EVX2_NATPD</name>
<dbReference type="GeneID" id="54763317"/>
<dbReference type="HOGENOM" id="CLU_3194603_0_0_2"/>
<dbReference type="EnsemblBacteria" id="CAI49204">
    <property type="protein sequence ID" value="CAI49204"/>
    <property type="gene ID" value="NP_2226A"/>
</dbReference>